<sequence>MRKHEEAHQPPTESGVYFRGGLEALTLMFGFNLGEKICPNLNKVNIITKLLLSVLINLTIYLANVVFILS</sequence>
<feature type="transmembrane region" description="Helical" evidence="1">
    <location>
        <begin position="16"/>
        <end position="34"/>
    </location>
</feature>
<dbReference type="EMBL" id="BMEY01000009">
    <property type="protein sequence ID" value="GGA76510.1"/>
    <property type="molecule type" value="Genomic_DNA"/>
</dbReference>
<name>A0A916S0D5_9BACI</name>
<keyword evidence="3" id="KW-1185">Reference proteome</keyword>
<keyword evidence="1" id="KW-0812">Transmembrane</keyword>
<gene>
    <name evidence="2" type="ORF">GCM10008025_20160</name>
</gene>
<organism evidence="2 3">
    <name type="scientific">Ornithinibacillus halotolerans</name>
    <dbReference type="NCBI Taxonomy" id="1274357"/>
    <lineage>
        <taxon>Bacteria</taxon>
        <taxon>Bacillati</taxon>
        <taxon>Bacillota</taxon>
        <taxon>Bacilli</taxon>
        <taxon>Bacillales</taxon>
        <taxon>Bacillaceae</taxon>
        <taxon>Ornithinibacillus</taxon>
    </lineage>
</organism>
<dbReference type="Proteomes" id="UP000613512">
    <property type="component" value="Unassembled WGS sequence"/>
</dbReference>
<keyword evidence="1" id="KW-0472">Membrane</keyword>
<reference evidence="2" key="2">
    <citation type="submission" date="2020-09" db="EMBL/GenBank/DDBJ databases">
        <authorList>
            <person name="Sun Q."/>
            <person name="Zhou Y."/>
        </authorList>
    </citation>
    <scope>NUCLEOTIDE SEQUENCE</scope>
    <source>
        <strain evidence="2">CGMCC 1.12408</strain>
    </source>
</reference>
<feature type="transmembrane region" description="Helical" evidence="1">
    <location>
        <begin position="46"/>
        <end position="69"/>
    </location>
</feature>
<protein>
    <submittedName>
        <fullName evidence="2">Uncharacterized protein</fullName>
    </submittedName>
</protein>
<dbReference type="AlphaFoldDB" id="A0A916S0D5"/>
<proteinExistence type="predicted"/>
<reference evidence="2" key="1">
    <citation type="journal article" date="2014" name="Int. J. Syst. Evol. Microbiol.">
        <title>Complete genome sequence of Corynebacterium casei LMG S-19264T (=DSM 44701T), isolated from a smear-ripened cheese.</title>
        <authorList>
            <consortium name="US DOE Joint Genome Institute (JGI-PGF)"/>
            <person name="Walter F."/>
            <person name="Albersmeier A."/>
            <person name="Kalinowski J."/>
            <person name="Ruckert C."/>
        </authorList>
    </citation>
    <scope>NUCLEOTIDE SEQUENCE</scope>
    <source>
        <strain evidence="2">CGMCC 1.12408</strain>
    </source>
</reference>
<keyword evidence="1" id="KW-1133">Transmembrane helix</keyword>
<comment type="caution">
    <text evidence="2">The sequence shown here is derived from an EMBL/GenBank/DDBJ whole genome shotgun (WGS) entry which is preliminary data.</text>
</comment>
<evidence type="ECO:0000256" key="1">
    <source>
        <dbReference type="SAM" id="Phobius"/>
    </source>
</evidence>
<evidence type="ECO:0000313" key="2">
    <source>
        <dbReference type="EMBL" id="GGA76510.1"/>
    </source>
</evidence>
<evidence type="ECO:0000313" key="3">
    <source>
        <dbReference type="Proteomes" id="UP000613512"/>
    </source>
</evidence>
<accession>A0A916S0D5</accession>